<evidence type="ECO:0000313" key="2">
    <source>
        <dbReference type="EMBL" id="EKJ68815.1"/>
    </source>
</evidence>
<protein>
    <recommendedName>
        <fullName evidence="1">Transposase Tc1-like domain-containing protein</fullName>
    </recommendedName>
</protein>
<dbReference type="EMBL" id="AFNW01000383">
    <property type="protein sequence ID" value="EKJ68815.1"/>
    <property type="molecule type" value="Genomic_DNA"/>
</dbReference>
<keyword evidence="3" id="KW-1185">Reference proteome</keyword>
<sequence length="427" mass="49042">MPSPSDIATRAFIVTLKAPCSGKSSAEVATLSGQSIRQVDRIYARAIKRGFDPHSLPVVLKNEHLEDAPRSGRPLKATEEAKKLAISKVQTDRFGREKTCADIAGDLSAIGLEVSASTVYRMLVSEGFRKTKPTRKPGLTQRMREERLAWCLARQDWTLEDWKSVIWSDETSVILLHRRGSYRVWRRPDERFLRSCIRERWKGSMEFMFWAAFSYDKKGPCHCWSPETKKEKADSIVIIDALNKQLEPEKKSAWELETAMRRVGLRNKPGQKPRWQWNESTGKLVRKEGKGGIDWWRYQQKVLIPKLLPFAQACEEERPGTVVQEDKAPSHAHHAQQRVFDLAGVQRLLWCGNSPDLNAIEAAWPYLKRITTKKGAPGSRAEAIRRWEAAWSALPQEKIRAWIERIPRHVRKIIELEGGNEYLEGRD</sequence>
<comment type="caution">
    <text evidence="2">The sequence shown here is derived from an EMBL/GenBank/DDBJ whole genome shotgun (WGS) entry which is preliminary data.</text>
</comment>
<reference evidence="2 3" key="1">
    <citation type="journal article" date="2012" name="PLoS Pathog.">
        <title>Comparative pathogenomics reveals horizontally acquired novel virulence genes in fungi infecting cereal hosts.</title>
        <authorList>
            <person name="Gardiner D.M."/>
            <person name="McDonald M.C."/>
            <person name="Covarelli L."/>
            <person name="Solomon P.S."/>
            <person name="Rusu A.G."/>
            <person name="Marshall M."/>
            <person name="Kazan K."/>
            <person name="Chakraborty S."/>
            <person name="McDonald B.A."/>
            <person name="Manners J.M."/>
        </authorList>
    </citation>
    <scope>NUCLEOTIDE SEQUENCE [LARGE SCALE GENOMIC DNA]</scope>
    <source>
        <strain evidence="2 3">CS3096</strain>
    </source>
</reference>
<dbReference type="RefSeq" id="XP_009262399.1">
    <property type="nucleotide sequence ID" value="XM_009264124.1"/>
</dbReference>
<organism evidence="2 3">
    <name type="scientific">Fusarium pseudograminearum (strain CS3096)</name>
    <name type="common">Wheat and barley crown-rot fungus</name>
    <dbReference type="NCBI Taxonomy" id="1028729"/>
    <lineage>
        <taxon>Eukaryota</taxon>
        <taxon>Fungi</taxon>
        <taxon>Dikarya</taxon>
        <taxon>Ascomycota</taxon>
        <taxon>Pezizomycotina</taxon>
        <taxon>Sordariomycetes</taxon>
        <taxon>Hypocreomycetidae</taxon>
        <taxon>Hypocreales</taxon>
        <taxon>Nectriaceae</taxon>
        <taxon>Fusarium</taxon>
    </lineage>
</organism>
<evidence type="ECO:0000259" key="1">
    <source>
        <dbReference type="Pfam" id="PF01498"/>
    </source>
</evidence>
<dbReference type="Proteomes" id="UP000007978">
    <property type="component" value="Chromosome 2"/>
</dbReference>
<name>K3VXF6_FUSPC</name>
<dbReference type="Pfam" id="PF01498">
    <property type="entry name" value="HTH_Tnp_Tc3_2"/>
    <property type="match status" value="1"/>
</dbReference>
<dbReference type="GO" id="GO:0015074">
    <property type="term" value="P:DNA integration"/>
    <property type="evidence" value="ECO:0007669"/>
    <property type="project" value="InterPro"/>
</dbReference>
<dbReference type="KEGG" id="fpu:FPSE_11007"/>
<accession>K3VXF6</accession>
<dbReference type="InterPro" id="IPR002492">
    <property type="entry name" value="Transposase_Tc1-like"/>
</dbReference>
<dbReference type="HOGENOM" id="CLU_038496_0_0_1"/>
<proteinExistence type="predicted"/>
<gene>
    <name evidence="2" type="ORF">FPSE_11007</name>
</gene>
<dbReference type="OrthoDB" id="5415741at2759"/>
<dbReference type="GO" id="GO:0006313">
    <property type="term" value="P:DNA transposition"/>
    <property type="evidence" value="ECO:0007669"/>
    <property type="project" value="InterPro"/>
</dbReference>
<evidence type="ECO:0000313" key="3">
    <source>
        <dbReference type="Proteomes" id="UP000007978"/>
    </source>
</evidence>
<dbReference type="Gene3D" id="3.30.420.10">
    <property type="entry name" value="Ribonuclease H-like superfamily/Ribonuclease H"/>
    <property type="match status" value="2"/>
</dbReference>
<dbReference type="GO" id="GO:0003677">
    <property type="term" value="F:DNA binding"/>
    <property type="evidence" value="ECO:0007669"/>
    <property type="project" value="InterPro"/>
</dbReference>
<dbReference type="AlphaFoldDB" id="K3VXF6"/>
<feature type="domain" description="Transposase Tc1-like" evidence="1">
    <location>
        <begin position="89"/>
        <end position="155"/>
    </location>
</feature>
<dbReference type="eggNOG" id="ENOG502RKZ0">
    <property type="taxonomic scope" value="Eukaryota"/>
</dbReference>
<dbReference type="GeneID" id="20369624"/>
<dbReference type="InterPro" id="IPR036397">
    <property type="entry name" value="RNaseH_sf"/>
</dbReference>